<sequence>MAQDWQVFAAKQLISWPYDDLTPIRVALTAGDTHSDNREGNRAMAQYGDSLIPFIIMTIGFELGISRKQQNMAVTSIKCKTECAKRARLCGLDALVKPSIRQCHITPQPTVLKNAMYALVVAAWMQSKDWSYTLATMADLRLICRSNLCVDPQDLQSIDRNADPFRAFVLYNVVEEVYLQEACTGDLISTQTSCDTALTDAENHAFMECSMTASPTACSTSILSLLNVEDAPHGIELSGTPSVNAPAVDPSQSVTRSSNRFRAQTKDTARGRANENLPSRADSRHHSPSNTTGKTVSVDSPVFRTLDEDEDSFRNIASPDAPLIGHIDDDFNTYRDAIHALRTPHSDALIQMVSYIGSSAAMVSLKYMIKDIRNIQSSNGSIASAMSIGKPRCPAERLSAVRALDKFPAHFELARRMHIYQYFEENREDTVATNDPFVLEMGLSGQTSQPRGNPLHRQAAAQTRDILKNFSSTKLEQTGMTYSKAKKMRRVGGRLRTLVERFGLGVLAVLDDKLTNDVNLKITDHDFTALIPEIDRFEGDRIRALSNAALGIVDMLLGDGEYNSTFPIERAQEDKVKC</sequence>
<dbReference type="EMBL" id="CP138586">
    <property type="protein sequence ID" value="WPH02284.1"/>
    <property type="molecule type" value="Genomic_DNA"/>
</dbReference>
<keyword evidence="3" id="KW-1185">Reference proteome</keyword>
<evidence type="ECO:0000313" key="3">
    <source>
        <dbReference type="Proteomes" id="UP001303373"/>
    </source>
</evidence>
<organism evidence="2 3">
    <name type="scientific">Acrodontium crateriforme</name>
    <dbReference type="NCBI Taxonomy" id="150365"/>
    <lineage>
        <taxon>Eukaryota</taxon>
        <taxon>Fungi</taxon>
        <taxon>Dikarya</taxon>
        <taxon>Ascomycota</taxon>
        <taxon>Pezizomycotina</taxon>
        <taxon>Dothideomycetes</taxon>
        <taxon>Dothideomycetidae</taxon>
        <taxon>Mycosphaerellales</taxon>
        <taxon>Teratosphaeriaceae</taxon>
        <taxon>Acrodontium</taxon>
    </lineage>
</organism>
<protein>
    <submittedName>
        <fullName evidence="2">Ribonuclease III-like protein 2</fullName>
    </submittedName>
</protein>
<dbReference type="Proteomes" id="UP001303373">
    <property type="component" value="Chromosome 7"/>
</dbReference>
<dbReference type="AlphaFoldDB" id="A0AAQ3M5X7"/>
<dbReference type="InterPro" id="IPR036389">
    <property type="entry name" value="RNase_III_sf"/>
</dbReference>
<evidence type="ECO:0000256" key="1">
    <source>
        <dbReference type="SAM" id="MobiDB-lite"/>
    </source>
</evidence>
<feature type="compositionally biased region" description="Basic and acidic residues" evidence="1">
    <location>
        <begin position="264"/>
        <end position="273"/>
    </location>
</feature>
<dbReference type="GO" id="GO:0004525">
    <property type="term" value="F:ribonuclease III activity"/>
    <property type="evidence" value="ECO:0007669"/>
    <property type="project" value="InterPro"/>
</dbReference>
<evidence type="ECO:0000313" key="2">
    <source>
        <dbReference type="EMBL" id="WPH02284.1"/>
    </source>
</evidence>
<accession>A0AAQ3M5X7</accession>
<name>A0AAQ3M5X7_9PEZI</name>
<reference evidence="2 3" key="1">
    <citation type="submission" date="2023-11" db="EMBL/GenBank/DDBJ databases">
        <title>An acidophilic fungus is an integral part of prey digestion in a carnivorous sundew plant.</title>
        <authorList>
            <person name="Tsai I.J."/>
        </authorList>
    </citation>
    <scope>NUCLEOTIDE SEQUENCE [LARGE SCALE GENOMIC DNA]</scope>
    <source>
        <strain evidence="2">169a</strain>
    </source>
</reference>
<gene>
    <name evidence="2" type="ORF">R9X50_00514000</name>
</gene>
<proteinExistence type="predicted"/>
<dbReference type="SUPFAM" id="SSF69065">
    <property type="entry name" value="RNase III domain-like"/>
    <property type="match status" value="1"/>
</dbReference>
<dbReference type="GO" id="GO:0006396">
    <property type="term" value="P:RNA processing"/>
    <property type="evidence" value="ECO:0007669"/>
    <property type="project" value="InterPro"/>
</dbReference>
<feature type="compositionally biased region" description="Polar residues" evidence="1">
    <location>
        <begin position="250"/>
        <end position="262"/>
    </location>
</feature>
<feature type="compositionally biased region" description="Polar residues" evidence="1">
    <location>
        <begin position="288"/>
        <end position="298"/>
    </location>
</feature>
<feature type="region of interest" description="Disordered" evidence="1">
    <location>
        <begin position="237"/>
        <end position="301"/>
    </location>
</feature>